<accession>A0A6M2DA09</accession>
<evidence type="ECO:0000256" key="1">
    <source>
        <dbReference type="SAM" id="SignalP"/>
    </source>
</evidence>
<feature type="signal peptide" evidence="1">
    <location>
        <begin position="1"/>
        <end position="16"/>
    </location>
</feature>
<keyword evidence="1" id="KW-0732">Signal</keyword>
<sequence length="94" mass="10100">MFLLAAALLPIAHTLAQSSDFFSGAENTIGMPCLAVTFLRLCKTLWIYGKTCGLIFKGWVAVIASRVPRLNFCRSDSAMAVMTDRGNPAASSLT</sequence>
<proteinExistence type="predicted"/>
<evidence type="ECO:0000313" key="2">
    <source>
        <dbReference type="EMBL" id="NOV42945.1"/>
    </source>
</evidence>
<dbReference type="EMBL" id="GHWJ01010208">
    <property type="protein sequence ID" value="NOV42945.1"/>
    <property type="molecule type" value="Transcribed_RNA"/>
</dbReference>
<dbReference type="AlphaFoldDB" id="A0A6M2DA09"/>
<feature type="chain" id="PRO_5026868063" evidence="1">
    <location>
        <begin position="17"/>
        <end position="94"/>
    </location>
</feature>
<reference evidence="2" key="1">
    <citation type="submission" date="2019-09" db="EMBL/GenBank/DDBJ databases">
        <title>Organ-specific transcriptomic study of the physiology of the cattle tick, Rhipicephalus microplus.</title>
        <authorList>
            <person name="Tirloni L."/>
            <person name="Braz G."/>
            <person name="Gandara A.C.P."/>
            <person name="Sabadin G.A."/>
            <person name="da Silva R.M."/>
            <person name="Guizzo M.G."/>
            <person name="Machado J.A."/>
            <person name="Costa E.P."/>
            <person name="Gomes H.F."/>
            <person name="Moraes J."/>
            <person name="Mota M.B.S."/>
            <person name="Mesquita R.D."/>
            <person name="Alvarenga P.H."/>
            <person name="Alves F."/>
            <person name="Seixas A."/>
            <person name="da Fonseca R.N."/>
            <person name="Fogaca A."/>
            <person name="Logullo C."/>
            <person name="Tanaka A."/>
            <person name="Daffre S."/>
            <person name="Termignoni C."/>
            <person name="Vaz I.S.Jr."/>
            <person name="Oliveira P.L."/>
            <person name="Ribeiro J.M."/>
        </authorList>
    </citation>
    <scope>NUCLEOTIDE SEQUENCE</scope>
    <source>
        <strain evidence="2">Porto Alegre</strain>
    </source>
</reference>
<protein>
    <submittedName>
        <fullName evidence="2">Putative secreted protein</fullName>
    </submittedName>
</protein>
<name>A0A6M2DA09_RHIMP</name>
<organism evidence="2">
    <name type="scientific">Rhipicephalus microplus</name>
    <name type="common">Cattle tick</name>
    <name type="synonym">Boophilus microplus</name>
    <dbReference type="NCBI Taxonomy" id="6941"/>
    <lineage>
        <taxon>Eukaryota</taxon>
        <taxon>Metazoa</taxon>
        <taxon>Ecdysozoa</taxon>
        <taxon>Arthropoda</taxon>
        <taxon>Chelicerata</taxon>
        <taxon>Arachnida</taxon>
        <taxon>Acari</taxon>
        <taxon>Parasitiformes</taxon>
        <taxon>Ixodida</taxon>
        <taxon>Ixodoidea</taxon>
        <taxon>Ixodidae</taxon>
        <taxon>Rhipicephalinae</taxon>
        <taxon>Rhipicephalus</taxon>
        <taxon>Boophilus</taxon>
    </lineage>
</organism>